<proteinExistence type="inferred from homology"/>
<keyword evidence="8" id="KW-0472">Membrane</keyword>
<accession>A0A2T7PIJ3</accession>
<evidence type="ECO:0000256" key="4">
    <source>
        <dbReference type="ARBA" id="ARBA00022692"/>
    </source>
</evidence>
<evidence type="ECO:0000313" key="11">
    <source>
        <dbReference type="Proteomes" id="UP000245119"/>
    </source>
</evidence>
<evidence type="ECO:0000256" key="9">
    <source>
        <dbReference type="SAM" id="SignalP"/>
    </source>
</evidence>
<name>A0A2T7PIJ3_POMCA</name>
<organism evidence="10 11">
    <name type="scientific">Pomacea canaliculata</name>
    <name type="common">Golden apple snail</name>
    <dbReference type="NCBI Taxonomy" id="400727"/>
    <lineage>
        <taxon>Eukaryota</taxon>
        <taxon>Metazoa</taxon>
        <taxon>Spiralia</taxon>
        <taxon>Lophotrochozoa</taxon>
        <taxon>Mollusca</taxon>
        <taxon>Gastropoda</taxon>
        <taxon>Caenogastropoda</taxon>
        <taxon>Architaenioglossa</taxon>
        <taxon>Ampullarioidea</taxon>
        <taxon>Ampullariidae</taxon>
        <taxon>Pomacea</taxon>
    </lineage>
</organism>
<feature type="chain" id="PRO_5015617967" description="ER membrane protein complex subunit 10" evidence="9">
    <location>
        <begin position="27"/>
        <end position="299"/>
    </location>
</feature>
<gene>
    <name evidence="10" type="ORF">C0Q70_04496</name>
</gene>
<evidence type="ECO:0000256" key="6">
    <source>
        <dbReference type="ARBA" id="ARBA00022824"/>
    </source>
</evidence>
<dbReference type="AlphaFoldDB" id="A0A2T7PIJ3"/>
<dbReference type="OrthoDB" id="1894652at2759"/>
<evidence type="ECO:0000256" key="7">
    <source>
        <dbReference type="ARBA" id="ARBA00022989"/>
    </source>
</evidence>
<keyword evidence="11" id="KW-1185">Reference proteome</keyword>
<feature type="signal peptide" evidence="9">
    <location>
        <begin position="1"/>
        <end position="26"/>
    </location>
</feature>
<evidence type="ECO:0000256" key="5">
    <source>
        <dbReference type="ARBA" id="ARBA00022729"/>
    </source>
</evidence>
<dbReference type="STRING" id="400727.A0A2T7PIJ3"/>
<dbReference type="PANTHER" id="PTHR21397:SF4">
    <property type="entry name" value="ER MEMBRANE PROTEIN COMPLEX SUBUNIT 10"/>
    <property type="match status" value="1"/>
</dbReference>
<dbReference type="CDD" id="cd22209">
    <property type="entry name" value="EMC10"/>
    <property type="match status" value="1"/>
</dbReference>
<keyword evidence="4" id="KW-0812">Transmembrane</keyword>
<evidence type="ECO:0000256" key="8">
    <source>
        <dbReference type="ARBA" id="ARBA00023136"/>
    </source>
</evidence>
<keyword evidence="6" id="KW-0256">Endoplasmic reticulum</keyword>
<evidence type="ECO:0000256" key="2">
    <source>
        <dbReference type="ARBA" id="ARBA00007695"/>
    </source>
</evidence>
<dbReference type="Proteomes" id="UP000245119">
    <property type="component" value="Linkage Group LG3"/>
</dbReference>
<dbReference type="EMBL" id="PZQS01000003">
    <property type="protein sequence ID" value="PVD33245.1"/>
    <property type="molecule type" value="Genomic_DNA"/>
</dbReference>
<dbReference type="PANTHER" id="PTHR21397">
    <property type="entry name" value="CHROMATIN COMPLEXES SUBUNIT BAP18-RELATED"/>
    <property type="match status" value="1"/>
</dbReference>
<evidence type="ECO:0000313" key="10">
    <source>
        <dbReference type="EMBL" id="PVD33245.1"/>
    </source>
</evidence>
<keyword evidence="7" id="KW-1133">Transmembrane helix</keyword>
<comment type="subcellular location">
    <subcellularLocation>
        <location evidence="1">Endoplasmic reticulum membrane</location>
        <topology evidence="1">Single-pass type I membrane protein</topology>
    </subcellularLocation>
</comment>
<reference evidence="10 11" key="1">
    <citation type="submission" date="2018-04" db="EMBL/GenBank/DDBJ databases">
        <title>The genome of golden apple snail Pomacea canaliculata provides insight into stress tolerance and invasive adaptation.</title>
        <authorList>
            <person name="Liu C."/>
            <person name="Liu B."/>
            <person name="Ren Y."/>
            <person name="Zhang Y."/>
            <person name="Wang H."/>
            <person name="Li S."/>
            <person name="Jiang F."/>
            <person name="Yin L."/>
            <person name="Zhang G."/>
            <person name="Qian W."/>
            <person name="Fan W."/>
        </authorList>
    </citation>
    <scope>NUCLEOTIDE SEQUENCE [LARGE SCALE GENOMIC DNA]</scope>
    <source>
        <strain evidence="10">SZHN2017</strain>
        <tissue evidence="10">Muscle</tissue>
    </source>
</reference>
<evidence type="ECO:0000256" key="1">
    <source>
        <dbReference type="ARBA" id="ARBA00004115"/>
    </source>
</evidence>
<dbReference type="GO" id="GO:0072546">
    <property type="term" value="C:EMC complex"/>
    <property type="evidence" value="ECO:0007669"/>
    <property type="project" value="TreeGrafter"/>
</dbReference>
<evidence type="ECO:0000256" key="3">
    <source>
        <dbReference type="ARBA" id="ARBA00020105"/>
    </source>
</evidence>
<comment type="similarity">
    <text evidence="2">Belongs to the EMC10 family.</text>
</comment>
<sequence length="299" mass="32083">MVAPFCSTGLRSLLSIFVVLIVKSHAEEEFEGSRTLLIEHSFDSGPEPVFTRRGTVVIHSLKSNKAQFSQAAPLTHEEREQLAKLAYEDGIYRLRIPLNKGINTDADSYVSTFTRACGLYESGLTDQLTINFDPTGEVLGVSEHAIPGRCTGAIVDASNLTNWKTAVDAIQSVSGPVPDTQTYLEKVKRDEQERAKGQQGDNRSFFGKYCKCIAEGFRQRKNVNFTDWPPSTGAKVSAVLIGCRVAAVALALAAAPSTPVTTAAAAAGHPSAVGHPCRCVAALQGLLLHVKGRAQVTVT</sequence>
<comment type="caution">
    <text evidence="10">The sequence shown here is derived from an EMBL/GenBank/DDBJ whole genome shotgun (WGS) entry which is preliminary data.</text>
</comment>
<dbReference type="Pfam" id="PF21203">
    <property type="entry name" value="ECM10"/>
    <property type="match status" value="1"/>
</dbReference>
<protein>
    <recommendedName>
        <fullName evidence="3">ER membrane protein complex subunit 10</fullName>
    </recommendedName>
</protein>
<keyword evidence="5 9" id="KW-0732">Signal</keyword>